<dbReference type="RefSeq" id="WP_133125820.1">
    <property type="nucleotide sequence ID" value="NZ_NWTK01000008.1"/>
</dbReference>
<evidence type="ECO:0000313" key="2">
    <source>
        <dbReference type="EMBL" id="PKR53544.1"/>
    </source>
</evidence>
<dbReference type="OrthoDB" id="7373098at2"/>
<gene>
    <name evidence="2" type="ORF">COO20_13470</name>
</gene>
<protein>
    <recommendedName>
        <fullName evidence="1">NTP pyrophosphohydrolase MazG-like domain-containing protein</fullName>
    </recommendedName>
</protein>
<dbReference type="Pfam" id="PF03819">
    <property type="entry name" value="MazG"/>
    <property type="match status" value="1"/>
</dbReference>
<dbReference type="AlphaFoldDB" id="A0A2N3KSL2"/>
<dbReference type="Proteomes" id="UP000233597">
    <property type="component" value="Unassembled WGS sequence"/>
</dbReference>
<sequence length="111" mass="12515">MTDKFVSPGTPCTPHQHELLTILIEECGEVITRATKAKRFGLDEIQSGQEHTNAERLAHEIGDVLLMIELCEERCGVSRDEIVRGMEHKNEQLLKYMQTSSDDYAKEAVNG</sequence>
<organism evidence="2 3">
    <name type="scientific">Thalassospira marina</name>
    <dbReference type="NCBI Taxonomy" id="2048283"/>
    <lineage>
        <taxon>Bacteria</taxon>
        <taxon>Pseudomonadati</taxon>
        <taxon>Pseudomonadota</taxon>
        <taxon>Alphaproteobacteria</taxon>
        <taxon>Rhodospirillales</taxon>
        <taxon>Thalassospiraceae</taxon>
        <taxon>Thalassospira</taxon>
    </lineage>
</organism>
<dbReference type="EMBL" id="NWTK01000008">
    <property type="protein sequence ID" value="PKR53544.1"/>
    <property type="molecule type" value="Genomic_DNA"/>
</dbReference>
<evidence type="ECO:0000313" key="3">
    <source>
        <dbReference type="Proteomes" id="UP000233597"/>
    </source>
</evidence>
<evidence type="ECO:0000259" key="1">
    <source>
        <dbReference type="Pfam" id="PF03819"/>
    </source>
</evidence>
<dbReference type="InterPro" id="IPR004518">
    <property type="entry name" value="MazG-like_dom"/>
</dbReference>
<comment type="caution">
    <text evidence="2">The sequence shown here is derived from an EMBL/GenBank/DDBJ whole genome shotgun (WGS) entry which is preliminary data.</text>
</comment>
<dbReference type="Gene3D" id="1.10.287.1080">
    <property type="entry name" value="MazG-like"/>
    <property type="match status" value="1"/>
</dbReference>
<proteinExistence type="predicted"/>
<feature type="domain" description="NTP pyrophosphohydrolase MazG-like" evidence="1">
    <location>
        <begin position="17"/>
        <end position="91"/>
    </location>
</feature>
<name>A0A2N3KSL2_9PROT</name>
<accession>A0A2N3KSL2</accession>
<reference evidence="2 3" key="1">
    <citation type="submission" date="2017-09" db="EMBL/GenBank/DDBJ databases">
        <title>Biodiversity and function of Thalassospira species in the particle-attached aromatic-hydrocarbon-degrading consortia from the surface seawater of the South China Sea.</title>
        <authorList>
            <person name="Dong C."/>
            <person name="Liu R."/>
            <person name="Shao Z."/>
        </authorList>
    </citation>
    <scope>NUCLEOTIDE SEQUENCE [LARGE SCALE GENOMIC DNA]</scope>
    <source>
        <strain evidence="2 3">CSC1P2</strain>
    </source>
</reference>
<dbReference type="SUPFAM" id="SSF101386">
    <property type="entry name" value="all-alpha NTP pyrophosphatases"/>
    <property type="match status" value="1"/>
</dbReference>